<dbReference type="AlphaFoldDB" id="X0UPV6"/>
<proteinExistence type="predicted"/>
<evidence type="ECO:0000313" key="1">
    <source>
        <dbReference type="EMBL" id="GAG02333.1"/>
    </source>
</evidence>
<sequence length="272" mass="28552">PQDVMGVFGRRAGVGAMVLAKTGVGAFKALRTQITGTNMAFQLQQLQLQTISGQWKILKSVVEESQHSFGAAAKGGVMQLLKALQYLFDALTKAGVFKSLGTLFGRMAGGLGTVATAFGNIAPQIGTAVDWIADKLGNFVDNIAAKFPDLIDNMGAWLANLPAMLSGAGTGVQSLWTRISGYVVQGVKWIGDALDWLGTKFTDLGAWLLNDMPIIVMDAVYGLKKIGLAMIDVGAAIQDALTAIVPMLYDTMRPIAGITAALAALEATSSSL</sequence>
<reference evidence="1" key="1">
    <citation type="journal article" date="2014" name="Front. Microbiol.">
        <title>High frequency of phylogenetically diverse reductive dehalogenase-homologous genes in deep subseafloor sedimentary metagenomes.</title>
        <authorList>
            <person name="Kawai M."/>
            <person name="Futagami T."/>
            <person name="Toyoda A."/>
            <person name="Takaki Y."/>
            <person name="Nishi S."/>
            <person name="Hori S."/>
            <person name="Arai W."/>
            <person name="Tsubouchi T."/>
            <person name="Morono Y."/>
            <person name="Uchiyama I."/>
            <person name="Ito T."/>
            <person name="Fujiyama A."/>
            <person name="Inagaki F."/>
            <person name="Takami H."/>
        </authorList>
    </citation>
    <scope>NUCLEOTIDE SEQUENCE</scope>
    <source>
        <strain evidence="1">Expedition CK06-06</strain>
    </source>
</reference>
<organism evidence="1">
    <name type="scientific">marine sediment metagenome</name>
    <dbReference type="NCBI Taxonomy" id="412755"/>
    <lineage>
        <taxon>unclassified sequences</taxon>
        <taxon>metagenomes</taxon>
        <taxon>ecological metagenomes</taxon>
    </lineage>
</organism>
<gene>
    <name evidence="1" type="ORF">S01H1_34269</name>
</gene>
<accession>X0UPV6</accession>
<dbReference type="EMBL" id="BARS01021328">
    <property type="protein sequence ID" value="GAG02333.1"/>
    <property type="molecule type" value="Genomic_DNA"/>
</dbReference>
<feature type="non-terminal residue" evidence="1">
    <location>
        <position position="272"/>
    </location>
</feature>
<name>X0UPV6_9ZZZZ</name>
<feature type="non-terminal residue" evidence="1">
    <location>
        <position position="1"/>
    </location>
</feature>
<comment type="caution">
    <text evidence="1">The sequence shown here is derived from an EMBL/GenBank/DDBJ whole genome shotgun (WGS) entry which is preliminary data.</text>
</comment>
<protein>
    <submittedName>
        <fullName evidence="1">Uncharacterized protein</fullName>
    </submittedName>
</protein>